<name>A0A1I8FBI1_9PLAT</name>
<accession>A0A1I8FBI1</accession>
<feature type="compositionally biased region" description="Basic residues" evidence="1">
    <location>
        <begin position="109"/>
        <end position="118"/>
    </location>
</feature>
<organism evidence="2 3">
    <name type="scientific">Macrostomum lignano</name>
    <dbReference type="NCBI Taxonomy" id="282301"/>
    <lineage>
        <taxon>Eukaryota</taxon>
        <taxon>Metazoa</taxon>
        <taxon>Spiralia</taxon>
        <taxon>Lophotrochozoa</taxon>
        <taxon>Platyhelminthes</taxon>
        <taxon>Rhabditophora</taxon>
        <taxon>Macrostomorpha</taxon>
        <taxon>Macrostomida</taxon>
        <taxon>Macrostomidae</taxon>
        <taxon>Macrostomum</taxon>
    </lineage>
</organism>
<dbReference type="PANTHER" id="PTHR15678:SF6">
    <property type="entry name" value="BRIDGE-LIKE LIPID TRANSFER PROTEIN FAMILY MEMBER 2"/>
    <property type="match status" value="1"/>
</dbReference>
<evidence type="ECO:0000256" key="1">
    <source>
        <dbReference type="SAM" id="MobiDB-lite"/>
    </source>
</evidence>
<dbReference type="PANTHER" id="PTHR15678">
    <property type="entry name" value="ANTIGEN MLAA-22-RELATED"/>
    <property type="match status" value="1"/>
</dbReference>
<evidence type="ECO:0000313" key="3">
    <source>
        <dbReference type="WBParaSite" id="maker-unitig_27391-snap-gene-0.2-mRNA-1"/>
    </source>
</evidence>
<dbReference type="Proteomes" id="UP000095280">
    <property type="component" value="Unplaced"/>
</dbReference>
<evidence type="ECO:0000313" key="2">
    <source>
        <dbReference type="Proteomes" id="UP000095280"/>
    </source>
</evidence>
<dbReference type="AlphaFoldDB" id="A0A1I8FBI1"/>
<protein>
    <submittedName>
        <fullName evidence="3">Fmp27_GFWDK domain-containing protein</fullName>
    </submittedName>
</protein>
<dbReference type="Pfam" id="PF10344">
    <property type="entry name" value="Hobbit"/>
    <property type="match status" value="1"/>
</dbReference>
<dbReference type="WBParaSite" id="maker-unitig_27391-snap-gene-0.2-mRNA-1">
    <property type="protein sequence ID" value="maker-unitig_27391-snap-gene-0.2-mRNA-1"/>
    <property type="gene ID" value="maker-unitig_27391-snap-gene-0.2"/>
</dbReference>
<keyword evidence="2" id="KW-1185">Reference proteome</keyword>
<proteinExistence type="predicted"/>
<reference evidence="3" key="1">
    <citation type="submission" date="2016-11" db="UniProtKB">
        <authorList>
            <consortium name="WormBaseParasite"/>
        </authorList>
    </citation>
    <scope>IDENTIFICATION</scope>
</reference>
<feature type="region of interest" description="Disordered" evidence="1">
    <location>
        <begin position="100"/>
        <end position="122"/>
    </location>
</feature>
<feature type="region of interest" description="Disordered" evidence="1">
    <location>
        <begin position="347"/>
        <end position="388"/>
    </location>
</feature>
<dbReference type="InterPro" id="IPR045167">
    <property type="entry name" value="Hobbit"/>
</dbReference>
<sequence length="440" mass="48188">VAESAPSPNSHPIRHRGDLGSPWPNATVIRCMPPLKFFHDARMRLQLAELCYGSNWQPAFDWFNQCFNNILRPTRDRQSAHALSSLDSFSPSSALAHQPHIRPASWHRPSTRSVRRQPRPSGRVQLLHTNALKFSTRLATCLTKVSGRYDRGQIFRQNVGGRGGAGVGGRKPLFGRSLRRLPLESRLFRAPCLSTGYPSLALRACFTMELAGYKDGLKRRPRAQWTASSLTVKIRGVSVTLRQQRSGRPAATAGAVRCGLQSVWQWPGSGTSFSNLQLRGLQRGERFAKPIVYRAKHNVFVKDLKVRWTLEIRNHIFGLINSTRTRWSCARICPLPCLLSSKSLLEERRPGGRGSSLCSSGSASSSASSRQQQQQQQEQHRRTSSVSSTAAGIIEGRSQQPSVGVINAYSESGGGGGGGSNLHFYPANSIAAAPASASGS</sequence>
<feature type="compositionally biased region" description="Low complexity" evidence="1">
    <location>
        <begin position="355"/>
        <end position="377"/>
    </location>
</feature>